<dbReference type="OrthoDB" id="1935385at2759"/>
<evidence type="ECO:0000313" key="3">
    <source>
        <dbReference type="Proteomes" id="UP000655225"/>
    </source>
</evidence>
<feature type="region of interest" description="Disordered" evidence="1">
    <location>
        <begin position="49"/>
        <end position="94"/>
    </location>
</feature>
<keyword evidence="3" id="KW-1185">Reference proteome</keyword>
<name>A0A835DL65_TETSI</name>
<accession>A0A835DL65</accession>
<organism evidence="2 3">
    <name type="scientific">Tetracentron sinense</name>
    <name type="common">Spur-leaf</name>
    <dbReference type="NCBI Taxonomy" id="13715"/>
    <lineage>
        <taxon>Eukaryota</taxon>
        <taxon>Viridiplantae</taxon>
        <taxon>Streptophyta</taxon>
        <taxon>Embryophyta</taxon>
        <taxon>Tracheophyta</taxon>
        <taxon>Spermatophyta</taxon>
        <taxon>Magnoliopsida</taxon>
        <taxon>Trochodendrales</taxon>
        <taxon>Trochodendraceae</taxon>
        <taxon>Tetracentron</taxon>
    </lineage>
</organism>
<dbReference type="GO" id="GO:0035196">
    <property type="term" value="P:miRNA processing"/>
    <property type="evidence" value="ECO:0007669"/>
    <property type="project" value="InterPro"/>
</dbReference>
<dbReference type="GO" id="GO:0000398">
    <property type="term" value="P:mRNA splicing, via spliceosome"/>
    <property type="evidence" value="ECO:0007669"/>
    <property type="project" value="InterPro"/>
</dbReference>
<evidence type="ECO:0000313" key="2">
    <source>
        <dbReference type="EMBL" id="KAF8404717.1"/>
    </source>
</evidence>
<dbReference type="PROSITE" id="PS51257">
    <property type="entry name" value="PROKAR_LIPOPROTEIN"/>
    <property type="match status" value="1"/>
</dbReference>
<reference evidence="2 3" key="1">
    <citation type="submission" date="2020-04" db="EMBL/GenBank/DDBJ databases">
        <title>Plant Genome Project.</title>
        <authorList>
            <person name="Zhang R.-G."/>
        </authorList>
    </citation>
    <scope>NUCLEOTIDE SEQUENCE [LARGE SCALE GENOMIC DNA]</scope>
    <source>
        <strain evidence="2">YNK0</strain>
        <tissue evidence="2">Leaf</tissue>
    </source>
</reference>
<dbReference type="InterPro" id="IPR039292">
    <property type="entry name" value="SICKLE"/>
</dbReference>
<dbReference type="PANTHER" id="PTHR36054">
    <property type="entry name" value="PROTEIN SICKLE"/>
    <property type="match status" value="1"/>
</dbReference>
<dbReference type="EMBL" id="JABCRI010000006">
    <property type="protein sequence ID" value="KAF8404717.1"/>
    <property type="molecule type" value="Genomic_DNA"/>
</dbReference>
<gene>
    <name evidence="2" type="ORF">HHK36_009606</name>
</gene>
<evidence type="ECO:0000256" key="1">
    <source>
        <dbReference type="SAM" id="MobiDB-lite"/>
    </source>
</evidence>
<comment type="caution">
    <text evidence="2">The sequence shown here is derived from an EMBL/GenBank/DDBJ whole genome shotgun (WGS) entry which is preliminary data.</text>
</comment>
<protein>
    <submittedName>
        <fullName evidence="2">Uncharacterized protein</fullName>
    </submittedName>
</protein>
<proteinExistence type="predicted"/>
<dbReference type="Proteomes" id="UP000655225">
    <property type="component" value="Unassembled WGS sequence"/>
</dbReference>
<dbReference type="AlphaFoldDB" id="A0A835DL65"/>
<dbReference type="PANTHER" id="PTHR36054:SF2">
    <property type="entry name" value="PROTEIN SICKLE"/>
    <property type="match status" value="1"/>
</dbReference>
<sequence>MEESEKRSERLKAMRMEAAQAEVSNNVNTSTVLGCLSNPLIEQFATPPVSENSHAVPRPVYGRRGSPSPSFVRGTGQRFNSSPSPGSGWSGGRRRSFHACVSALERPELFYSKSMVEDPRRQLKPVMRSLVCVSTESE</sequence>